<keyword evidence="8" id="KW-0175">Coiled coil</keyword>
<dbReference type="Pfam" id="PF05033">
    <property type="entry name" value="Pre-SET"/>
    <property type="match status" value="1"/>
</dbReference>
<dbReference type="Proteomes" id="UP000245207">
    <property type="component" value="Unassembled WGS sequence"/>
</dbReference>
<dbReference type="EMBL" id="PKPP01000379">
    <property type="protein sequence ID" value="PWA93493.1"/>
    <property type="molecule type" value="Genomic_DNA"/>
</dbReference>
<evidence type="ECO:0000256" key="3">
    <source>
        <dbReference type="ARBA" id="ARBA00022454"/>
    </source>
</evidence>
<keyword evidence="7" id="KW-0539">Nucleus</keyword>
<feature type="region of interest" description="Disordered" evidence="9">
    <location>
        <begin position="85"/>
        <end position="129"/>
    </location>
</feature>
<dbReference type="InterPro" id="IPR001214">
    <property type="entry name" value="SET_dom"/>
</dbReference>
<dbReference type="InterPro" id="IPR018848">
    <property type="entry name" value="WIYLD_domain"/>
</dbReference>
<dbReference type="GO" id="GO:0005634">
    <property type="term" value="C:nucleus"/>
    <property type="evidence" value="ECO:0007669"/>
    <property type="project" value="UniProtKB-SubCell"/>
</dbReference>
<evidence type="ECO:0000256" key="7">
    <source>
        <dbReference type="ARBA" id="ARBA00023242"/>
    </source>
</evidence>
<keyword evidence="4" id="KW-0808">Transferase</keyword>
<dbReference type="Gene3D" id="1.10.8.850">
    <property type="entry name" value="Histone-lysine N methyltransferase , C-terminal domain-like"/>
    <property type="match status" value="1"/>
</dbReference>
<dbReference type="STRING" id="35608.A0A2U1Q6A0"/>
<evidence type="ECO:0000313" key="11">
    <source>
        <dbReference type="EMBL" id="PWA93493.1"/>
    </source>
</evidence>
<feature type="coiled-coil region" evidence="8">
    <location>
        <begin position="55"/>
        <end position="82"/>
    </location>
</feature>
<accession>A0A2U1Q6A0</accession>
<dbReference type="PANTHER" id="PTHR46450:SF1">
    <property type="entry name" value="INACTIVE HISTONE-LYSINE N-METHYLTRANSFERASE SUVR1-RELATED"/>
    <property type="match status" value="1"/>
</dbReference>
<evidence type="ECO:0000256" key="8">
    <source>
        <dbReference type="SAM" id="Coils"/>
    </source>
</evidence>
<dbReference type="InterPro" id="IPR025776">
    <property type="entry name" value="SUVR4/1/2"/>
</dbReference>
<name>A0A2U1Q6A0_ARTAN</name>
<dbReference type="GO" id="GO:0005694">
    <property type="term" value="C:chromosome"/>
    <property type="evidence" value="ECO:0007669"/>
    <property type="project" value="UniProtKB-SubCell"/>
</dbReference>
<keyword evidence="5" id="KW-0479">Metal-binding</keyword>
<dbReference type="Pfam" id="PF10440">
    <property type="entry name" value="WIYLD"/>
    <property type="match status" value="1"/>
</dbReference>
<dbReference type="InterPro" id="IPR043017">
    <property type="entry name" value="WIYLD_dom_sf"/>
</dbReference>
<evidence type="ECO:0000256" key="6">
    <source>
        <dbReference type="ARBA" id="ARBA00022833"/>
    </source>
</evidence>
<dbReference type="InterPro" id="IPR046341">
    <property type="entry name" value="SET_dom_sf"/>
</dbReference>
<dbReference type="GO" id="GO:0042054">
    <property type="term" value="F:histone methyltransferase activity"/>
    <property type="evidence" value="ECO:0007669"/>
    <property type="project" value="InterPro"/>
</dbReference>
<feature type="compositionally biased region" description="Low complexity" evidence="9">
    <location>
        <begin position="118"/>
        <end position="129"/>
    </location>
</feature>
<dbReference type="SMART" id="SM00317">
    <property type="entry name" value="SET"/>
    <property type="match status" value="1"/>
</dbReference>
<reference evidence="11 12" key="1">
    <citation type="journal article" date="2018" name="Mol. Plant">
        <title>The genome of Artemisia annua provides insight into the evolution of Asteraceae family and artemisinin biosynthesis.</title>
        <authorList>
            <person name="Shen Q."/>
            <person name="Zhang L."/>
            <person name="Liao Z."/>
            <person name="Wang S."/>
            <person name="Yan T."/>
            <person name="Shi P."/>
            <person name="Liu M."/>
            <person name="Fu X."/>
            <person name="Pan Q."/>
            <person name="Wang Y."/>
            <person name="Lv Z."/>
            <person name="Lu X."/>
            <person name="Zhang F."/>
            <person name="Jiang W."/>
            <person name="Ma Y."/>
            <person name="Chen M."/>
            <person name="Hao X."/>
            <person name="Li L."/>
            <person name="Tang Y."/>
            <person name="Lv G."/>
            <person name="Zhou Y."/>
            <person name="Sun X."/>
            <person name="Brodelius P.E."/>
            <person name="Rose J.K.C."/>
            <person name="Tang K."/>
        </authorList>
    </citation>
    <scope>NUCLEOTIDE SEQUENCE [LARGE SCALE GENOMIC DNA]</scope>
    <source>
        <strain evidence="12">cv. Huhao1</strain>
        <tissue evidence="11">Leaf</tissue>
    </source>
</reference>
<dbReference type="AlphaFoldDB" id="A0A2U1Q6A0"/>
<evidence type="ECO:0000256" key="9">
    <source>
        <dbReference type="SAM" id="MobiDB-lite"/>
    </source>
</evidence>
<dbReference type="Gene3D" id="2.170.270.10">
    <property type="entry name" value="SET domain"/>
    <property type="match status" value="1"/>
</dbReference>
<evidence type="ECO:0000256" key="5">
    <source>
        <dbReference type="ARBA" id="ARBA00022723"/>
    </source>
</evidence>
<dbReference type="FunFam" id="2.170.270.10:FF:000046">
    <property type="entry name" value="SET-domain containing protein lysine methyltransferase family protein"/>
    <property type="match status" value="1"/>
</dbReference>
<dbReference type="SMART" id="SM00468">
    <property type="entry name" value="PreSET"/>
    <property type="match status" value="1"/>
</dbReference>
<dbReference type="Pfam" id="PF00856">
    <property type="entry name" value="SET"/>
    <property type="match status" value="1"/>
</dbReference>
<protein>
    <submittedName>
        <fullName evidence="11">Pre-SET zinc-binding sub-group</fullName>
    </submittedName>
</protein>
<comment type="subcellular location">
    <subcellularLocation>
        <location evidence="2">Chromosome</location>
    </subcellularLocation>
    <subcellularLocation>
        <location evidence="1">Nucleus</location>
    </subcellularLocation>
</comment>
<dbReference type="PANTHER" id="PTHR46450">
    <property type="entry name" value="INACTIVE HISTONE-LYSINE N-METHYLTRANSFERASE SUVR1-RELATED"/>
    <property type="match status" value="1"/>
</dbReference>
<dbReference type="GO" id="GO:0008270">
    <property type="term" value="F:zinc ion binding"/>
    <property type="evidence" value="ECO:0007669"/>
    <property type="project" value="InterPro"/>
</dbReference>
<evidence type="ECO:0000313" key="12">
    <source>
        <dbReference type="Proteomes" id="UP000245207"/>
    </source>
</evidence>
<keyword evidence="3" id="KW-0158">Chromosome</keyword>
<dbReference type="OrthoDB" id="308383at2759"/>
<keyword evidence="12" id="KW-1185">Reference proteome</keyword>
<evidence type="ECO:0000256" key="2">
    <source>
        <dbReference type="ARBA" id="ARBA00004286"/>
    </source>
</evidence>
<evidence type="ECO:0000259" key="10">
    <source>
        <dbReference type="PROSITE" id="PS50280"/>
    </source>
</evidence>
<dbReference type="SUPFAM" id="SSF82199">
    <property type="entry name" value="SET domain"/>
    <property type="match status" value="1"/>
</dbReference>
<sequence>MPPNPRVEKAFHAMRAIGIPDVKTKQVLKNLLRLYEKKWELIEEENYRALADAIFESEDTQAAEVKENVDNAEVRVEMKKKLEQDERMNTIEEETHIQEEPESPLKRPRSTHQEDQASPSCISPSLNSSGALLKKPKLEVEEQLPKSQPELQSPVKTPLTEPVSPLKGVENKEEPPLYQNGLKTPINEPLTDDLPQLKAHVPVTKPESFTKGDTSTDNNLVNEVILRNHIQATLDGSTAKLDIASSSSGEIKISLSCNSDKEMAKFSVTNVDSVLKIMDEKCLESYKVLDPKFSVKKLMEDMCECFLDLRSDSSEPPVGTNAIPPIGPLETSAAGGEHMPPNVDGSTANGVENKDPLTPDDVNDMAKGQESVMISFVNEVNNKRPPSFFYIPRNAIFQSAYINYSLASIADDNCCPTCLGNCLTAPTPCPCALQSGGEFAYTNNGLLKEEILDECIKAIRDPQKCHLSYCKECPLEKSKNTGGLEQQPCKGHLDRGFIKECWLKCGCSKKCGNRVVQGGIKHKLQVFMTRGGKGWGLRTLEDLPKGAFVCEFVGEVLTCGEFYSRVSQSSKEDEYAHPPLLDADWGGENELKKDEALCLDATYYGNVARFINHRCFDANMIEIPVEVENPDRHYYHLAFFTTRKVKAFEELTRDYGIDFDDEDNPVKAFTCQCGSRFCRNI</sequence>
<comment type="caution">
    <text evidence="11">The sequence shown here is derived from an EMBL/GenBank/DDBJ whole genome shotgun (WGS) entry which is preliminary data.</text>
</comment>
<feature type="compositionally biased region" description="Basic and acidic residues" evidence="9">
    <location>
        <begin position="85"/>
        <end position="115"/>
    </location>
</feature>
<proteinExistence type="predicted"/>
<gene>
    <name evidence="11" type="ORF">CTI12_AA069740</name>
</gene>
<organism evidence="11 12">
    <name type="scientific">Artemisia annua</name>
    <name type="common">Sweet wormwood</name>
    <dbReference type="NCBI Taxonomy" id="35608"/>
    <lineage>
        <taxon>Eukaryota</taxon>
        <taxon>Viridiplantae</taxon>
        <taxon>Streptophyta</taxon>
        <taxon>Embryophyta</taxon>
        <taxon>Tracheophyta</taxon>
        <taxon>Spermatophyta</taxon>
        <taxon>Magnoliopsida</taxon>
        <taxon>eudicotyledons</taxon>
        <taxon>Gunneridae</taxon>
        <taxon>Pentapetalae</taxon>
        <taxon>asterids</taxon>
        <taxon>campanulids</taxon>
        <taxon>Asterales</taxon>
        <taxon>Asteraceae</taxon>
        <taxon>Asteroideae</taxon>
        <taxon>Anthemideae</taxon>
        <taxon>Artemisiinae</taxon>
        <taxon>Artemisia</taxon>
    </lineage>
</organism>
<evidence type="ECO:0000256" key="1">
    <source>
        <dbReference type="ARBA" id="ARBA00004123"/>
    </source>
</evidence>
<dbReference type="PROSITE" id="PS50280">
    <property type="entry name" value="SET"/>
    <property type="match status" value="1"/>
</dbReference>
<feature type="domain" description="SET" evidence="10">
    <location>
        <begin position="522"/>
        <end position="656"/>
    </location>
</feature>
<dbReference type="PROSITE" id="PS51580">
    <property type="entry name" value="SAM_MT43_3"/>
    <property type="match status" value="1"/>
</dbReference>
<feature type="region of interest" description="Disordered" evidence="9">
    <location>
        <begin position="141"/>
        <end position="184"/>
    </location>
</feature>
<dbReference type="InterPro" id="IPR007728">
    <property type="entry name" value="Pre-SET_dom"/>
</dbReference>
<keyword evidence="6" id="KW-0862">Zinc</keyword>
<feature type="compositionally biased region" description="Polar residues" evidence="9">
    <location>
        <begin position="145"/>
        <end position="155"/>
    </location>
</feature>
<evidence type="ECO:0000256" key="4">
    <source>
        <dbReference type="ARBA" id="ARBA00022679"/>
    </source>
</evidence>
<dbReference type="CDD" id="cd10538">
    <property type="entry name" value="SET_SETDB-like"/>
    <property type="match status" value="1"/>
</dbReference>